<organism evidence="6 7">
    <name type="scientific">Thermobifida alba</name>
    <name type="common">Thermomonospora alba</name>
    <dbReference type="NCBI Taxonomy" id="53522"/>
    <lineage>
        <taxon>Bacteria</taxon>
        <taxon>Bacillati</taxon>
        <taxon>Actinomycetota</taxon>
        <taxon>Actinomycetes</taxon>
        <taxon>Streptosporangiales</taxon>
        <taxon>Nocardiopsidaceae</taxon>
        <taxon>Thermobifida</taxon>
    </lineage>
</organism>
<comment type="cofactor">
    <cofactor evidence="1">
        <name>NAD(+)</name>
        <dbReference type="ChEBI" id="CHEBI:57540"/>
    </cofactor>
</comment>
<keyword evidence="2" id="KW-0210">Decarboxylase</keyword>
<dbReference type="Gene3D" id="3.90.25.10">
    <property type="entry name" value="UDP-galactose 4-epimerase, domain 1"/>
    <property type="match status" value="1"/>
</dbReference>
<dbReference type="RefSeq" id="WP_248591968.1">
    <property type="nucleotide sequence ID" value="NZ_BAABEB010000020.1"/>
</dbReference>
<evidence type="ECO:0000313" key="6">
    <source>
        <dbReference type="EMBL" id="UPT19742.1"/>
    </source>
</evidence>
<dbReference type="PANTHER" id="PTHR43078">
    <property type="entry name" value="UDP-GLUCURONIC ACID DECARBOXYLASE-RELATED"/>
    <property type="match status" value="1"/>
</dbReference>
<evidence type="ECO:0000256" key="2">
    <source>
        <dbReference type="ARBA" id="ARBA00022793"/>
    </source>
</evidence>
<proteinExistence type="predicted"/>
<dbReference type="EMBL" id="CP051627">
    <property type="protein sequence ID" value="UPT19742.1"/>
    <property type="molecule type" value="Genomic_DNA"/>
</dbReference>
<keyword evidence="4" id="KW-0456">Lyase</keyword>
<evidence type="ECO:0000259" key="5">
    <source>
        <dbReference type="Pfam" id="PF01370"/>
    </source>
</evidence>
<dbReference type="InterPro" id="IPR001509">
    <property type="entry name" value="Epimerase_deHydtase"/>
</dbReference>
<dbReference type="CDD" id="cd05230">
    <property type="entry name" value="UGD_SDR_e"/>
    <property type="match status" value="1"/>
</dbReference>
<evidence type="ECO:0000256" key="3">
    <source>
        <dbReference type="ARBA" id="ARBA00023027"/>
    </source>
</evidence>
<reference evidence="6 7" key="1">
    <citation type="submission" date="2020-04" db="EMBL/GenBank/DDBJ databases">
        <title>Thermobifida alba genome sequencing and assembly.</title>
        <authorList>
            <person name="Luzics S."/>
            <person name="Horvath B."/>
            <person name="Nagy I."/>
            <person name="Toth A."/>
            <person name="Nagy I."/>
            <person name="Kukolya J."/>
        </authorList>
    </citation>
    <scope>NUCLEOTIDE SEQUENCE [LARGE SCALE GENOMIC DNA]</scope>
    <source>
        <strain evidence="6 7">DSM 43795</strain>
    </source>
</reference>
<gene>
    <name evidence="6" type="ORF">FOF52_01145</name>
</gene>
<dbReference type="Proteomes" id="UP000832041">
    <property type="component" value="Chromosome"/>
</dbReference>
<protein>
    <submittedName>
        <fullName evidence="6">SDR family oxidoreductase</fullName>
    </submittedName>
</protein>
<sequence length="328" mass="35744">MARGQRPVALVTGGAGFIGSHLCERLSDEGMDVVCADNFATGSAANVVHLLDRPGFRLVEADLTEPLDLDGPFGYVFHLASAASPRDYLRLPVETLEAGSLGTRNALALAEAHGARFVLASTSEVYGDPLEYPQREDYWGNVNPVGPRSVYDEAKRYAESLTMAFRRARGTDVGIARIFNSYGPRLRPGDGRVVPTFIRQALDGEPLTVAGDGRQTRSVCYVDDTVAGLLALARSDLTGPVNIGSDEELSVLALARLVREITGSDSPVVFVDRPVDDPRFRRPDITLAAERLGWRPRVLLEEGLRRTINYFRAQRGLPPVSEWVVPAN</sequence>
<accession>A0ABY4L126</accession>
<evidence type="ECO:0000256" key="4">
    <source>
        <dbReference type="ARBA" id="ARBA00023239"/>
    </source>
</evidence>
<keyword evidence="7" id="KW-1185">Reference proteome</keyword>
<dbReference type="SUPFAM" id="SSF51735">
    <property type="entry name" value="NAD(P)-binding Rossmann-fold domains"/>
    <property type="match status" value="1"/>
</dbReference>
<dbReference type="InterPro" id="IPR036291">
    <property type="entry name" value="NAD(P)-bd_dom_sf"/>
</dbReference>
<feature type="domain" description="NAD-dependent epimerase/dehydratase" evidence="5">
    <location>
        <begin position="9"/>
        <end position="244"/>
    </location>
</feature>
<name>A0ABY4L126_THEAE</name>
<dbReference type="PANTHER" id="PTHR43078:SF6">
    <property type="entry name" value="UDP-GLUCURONIC ACID DECARBOXYLASE 1"/>
    <property type="match status" value="1"/>
</dbReference>
<dbReference type="InterPro" id="IPR044516">
    <property type="entry name" value="UXS-like"/>
</dbReference>
<dbReference type="Gene3D" id="3.40.50.720">
    <property type="entry name" value="NAD(P)-binding Rossmann-like Domain"/>
    <property type="match status" value="1"/>
</dbReference>
<keyword evidence="3" id="KW-0520">NAD</keyword>
<evidence type="ECO:0000256" key="1">
    <source>
        <dbReference type="ARBA" id="ARBA00001911"/>
    </source>
</evidence>
<dbReference type="Pfam" id="PF01370">
    <property type="entry name" value="Epimerase"/>
    <property type="match status" value="1"/>
</dbReference>
<evidence type="ECO:0000313" key="7">
    <source>
        <dbReference type="Proteomes" id="UP000832041"/>
    </source>
</evidence>